<name>A0A6H3NLN5_9LEPT</name>
<protein>
    <submittedName>
        <fullName evidence="1">Uncharacterized protein</fullName>
    </submittedName>
</protein>
<dbReference type="Proteomes" id="UP000297649">
    <property type="component" value="Unassembled WGS sequence"/>
</dbReference>
<organism evidence="1 2">
    <name type="scientific">Leptospira bandrabouensis</name>
    <dbReference type="NCBI Taxonomy" id="2484903"/>
    <lineage>
        <taxon>Bacteria</taxon>
        <taxon>Pseudomonadati</taxon>
        <taxon>Spirochaetota</taxon>
        <taxon>Spirochaetia</taxon>
        <taxon>Leptospirales</taxon>
        <taxon>Leptospiraceae</taxon>
        <taxon>Leptospira</taxon>
    </lineage>
</organism>
<dbReference type="OrthoDB" id="343031at2"/>
<evidence type="ECO:0000313" key="1">
    <source>
        <dbReference type="EMBL" id="TGN10748.1"/>
    </source>
</evidence>
<dbReference type="AlphaFoldDB" id="A0A6H3NLN5"/>
<reference evidence="1" key="1">
    <citation type="journal article" date="2019" name="PLoS Negl. Trop. Dis.">
        <title>Revisiting the worldwide diversity of Leptospira species in the environment.</title>
        <authorList>
            <person name="Vincent A.T."/>
            <person name="Schiettekatte O."/>
            <person name="Bourhy P."/>
            <person name="Veyrier F.J."/>
            <person name="Picardeau M."/>
        </authorList>
    </citation>
    <scope>NUCLEOTIDE SEQUENCE [LARGE SCALE GENOMIC DNA]</scope>
    <source>
        <strain evidence="1">201601109</strain>
    </source>
</reference>
<dbReference type="EMBL" id="RQHU01000025">
    <property type="protein sequence ID" value="TGN10748.1"/>
    <property type="molecule type" value="Genomic_DNA"/>
</dbReference>
<evidence type="ECO:0000313" key="2">
    <source>
        <dbReference type="Proteomes" id="UP000297649"/>
    </source>
</evidence>
<proteinExistence type="predicted"/>
<dbReference type="RefSeq" id="WP_135743349.1">
    <property type="nucleotide sequence ID" value="NZ_RQHT01000003.1"/>
</dbReference>
<accession>A0A6H3NLN5</accession>
<keyword evidence="2" id="KW-1185">Reference proteome</keyword>
<comment type="caution">
    <text evidence="1">The sequence shown here is derived from an EMBL/GenBank/DDBJ whole genome shotgun (WGS) entry which is preliminary data.</text>
</comment>
<gene>
    <name evidence="1" type="ORF">EHR08_19040</name>
</gene>
<sequence length="217" mass="25280">MNKSSKRLIGLLIFATLFLTCRENDAQSKAELEKFKNECPKISQGDFYWSKPCVIEKQALTCMKAIEEIKKKGIESYFFGKAWDRGSYETKYNIDRKGEIKIVDHDPDGTITVWKQKGKIYRKEGKYIFVDPINKWDTKTEEFVINRIDCEINNLNIDRQGSFIYFTFANNEMKVLRYSALDNSPIYGDSKSFVLAETTKPLPNLEVWHKISLILSE</sequence>